<dbReference type="InterPro" id="IPR016181">
    <property type="entry name" value="Acyl_CoA_acyltransferase"/>
</dbReference>
<dbReference type="Pfam" id="PF13607">
    <property type="entry name" value="Succ_CoA_lig"/>
    <property type="match status" value="1"/>
</dbReference>
<reference evidence="5 6" key="1">
    <citation type="submission" date="2018-10" db="EMBL/GenBank/DDBJ databases">
        <authorList>
            <person name="Chen W.-M."/>
        </authorList>
    </citation>
    <scope>NUCLEOTIDE SEQUENCE [LARGE SCALE GENOMIC DNA]</scope>
    <source>
        <strain evidence="5 6">THS-13</strain>
    </source>
</reference>
<proteinExistence type="predicted"/>
<keyword evidence="3" id="KW-0067">ATP-binding</keyword>
<dbReference type="CDD" id="cd04301">
    <property type="entry name" value="NAT_SF"/>
    <property type="match status" value="1"/>
</dbReference>
<dbReference type="GO" id="GO:0016874">
    <property type="term" value="F:ligase activity"/>
    <property type="evidence" value="ECO:0007669"/>
    <property type="project" value="UniProtKB-KW"/>
</dbReference>
<dbReference type="FunCoup" id="A0A3N0VLC7">
    <property type="interactions" value="63"/>
</dbReference>
<gene>
    <name evidence="5" type="ORF">ED208_03225</name>
</gene>
<dbReference type="GO" id="GO:0016747">
    <property type="term" value="F:acyltransferase activity, transferring groups other than amino-acyl groups"/>
    <property type="evidence" value="ECO:0007669"/>
    <property type="project" value="InterPro"/>
</dbReference>
<evidence type="ECO:0000313" key="6">
    <source>
        <dbReference type="Proteomes" id="UP000282106"/>
    </source>
</evidence>
<dbReference type="RefSeq" id="WP_123210400.1">
    <property type="nucleotide sequence ID" value="NZ_RJVO01000001.1"/>
</dbReference>
<dbReference type="Pfam" id="PF00583">
    <property type="entry name" value="Acetyltransf_1"/>
    <property type="match status" value="1"/>
</dbReference>
<keyword evidence="6" id="KW-1185">Reference proteome</keyword>
<dbReference type="InterPro" id="IPR000182">
    <property type="entry name" value="GNAT_dom"/>
</dbReference>
<keyword evidence="5" id="KW-0808">Transferase</keyword>
<feature type="domain" description="N-acetyltransferase" evidence="4">
    <location>
        <begin position="602"/>
        <end position="758"/>
    </location>
</feature>
<dbReference type="AlphaFoldDB" id="A0A3N0VLC7"/>
<evidence type="ECO:0000259" key="4">
    <source>
        <dbReference type="PROSITE" id="PS51186"/>
    </source>
</evidence>
<dbReference type="InParanoid" id="A0A3N0VLC7"/>
<dbReference type="GO" id="GO:0005524">
    <property type="term" value="F:ATP binding"/>
    <property type="evidence" value="ECO:0007669"/>
    <property type="project" value="UniProtKB-KW"/>
</dbReference>
<evidence type="ECO:0000256" key="1">
    <source>
        <dbReference type="ARBA" id="ARBA00022598"/>
    </source>
</evidence>
<dbReference type="PANTHER" id="PTHR43334:SF1">
    <property type="entry name" value="3-HYDROXYPROPIONATE--COA LIGASE [ADP-FORMING]"/>
    <property type="match status" value="1"/>
</dbReference>
<dbReference type="Proteomes" id="UP000282106">
    <property type="component" value="Unassembled WGS sequence"/>
</dbReference>
<evidence type="ECO:0000256" key="3">
    <source>
        <dbReference type="ARBA" id="ARBA00022840"/>
    </source>
</evidence>
<protein>
    <submittedName>
        <fullName evidence="5">GNAT family N-acetyltransferase</fullName>
    </submittedName>
</protein>
<dbReference type="InterPro" id="IPR016102">
    <property type="entry name" value="Succinyl-CoA_synth-like"/>
</dbReference>
<name>A0A3N0VLC7_9GAMM</name>
<dbReference type="SUPFAM" id="SSF52210">
    <property type="entry name" value="Succinyl-CoA synthetase domains"/>
    <property type="match status" value="2"/>
</dbReference>
<keyword evidence="2" id="KW-0547">Nucleotide-binding</keyword>
<sequence>MTIRHLDSLLRADTVICVGDSAEPALRQMLDNLRAQPALRLVRTDAALAGWPPGTQRSCALIADPALADARLIARLGERGCHALLWPHSQAPEQTLLAETRRQGLRLLGPRSGGVIHPAAGLNAASFPCAPSEGGLALIAQSQSIAAAALDWATGRHLGFSWVAISGAEADVDVADLLDYAALDPHTRGVVLQLSHLRGGRKFMSAARACARLKPVVVLQTQPAARIGLGPDPVRSTAFARAGMVECENLPGLFDALAALHRLPALQSPQALVVGNGAGICTLGVDALARQGIGPLALDETLRAQLPRHRQAGGALDFGSAPATVLAKALFQLLADPRLPALLLIHSPATGSSHSELAELISQRPDPRLLTVWLGLDSVMPARNRCAQAGLATFTSADAAARALRYRWEYHRRRELLTQTPPPQHLPEADPEALRRQLQARALAGPAALSTAELAQLLASYGLPAAQPGASPRLEVGIASHPELGLHLQATRPGGITAYGFAPLDALLAGRLLDRAGVPPEDEARPALATALVQLAQLLVDQPWLSALGLRLCVDGEHASWLTQSGHATLCATPPGERQRLALAPWPGELSGRIEASNGRRYRVRAVRPADEPALIRLLQKLDAEEVRMRFFAYIRHFSHAMGARMTQIDYDREMSLVLVPEGSDPDEVMAIATLVADPDGRHAEFGLLVHHDHAQCGLGRALLQRLLDHAWQRGIGQVYGVVLSENTPMLKAAQKLGFHRRAEPEEPGCVRVEINAPA</sequence>
<dbReference type="SUPFAM" id="SSF55729">
    <property type="entry name" value="Acyl-CoA N-acyltransferases (Nat)"/>
    <property type="match status" value="1"/>
</dbReference>
<evidence type="ECO:0000256" key="2">
    <source>
        <dbReference type="ARBA" id="ARBA00022741"/>
    </source>
</evidence>
<comment type="caution">
    <text evidence="5">The sequence shown here is derived from an EMBL/GenBank/DDBJ whole genome shotgun (WGS) entry which is preliminary data.</text>
</comment>
<dbReference type="EMBL" id="RJVO01000001">
    <property type="protein sequence ID" value="ROH93545.1"/>
    <property type="molecule type" value="Genomic_DNA"/>
</dbReference>
<organism evidence="5 6">
    <name type="scientific">Stagnimonas aquatica</name>
    <dbReference type="NCBI Taxonomy" id="2689987"/>
    <lineage>
        <taxon>Bacteria</taxon>
        <taxon>Pseudomonadati</taxon>
        <taxon>Pseudomonadota</taxon>
        <taxon>Gammaproteobacteria</taxon>
        <taxon>Nevskiales</taxon>
        <taxon>Nevskiaceae</taxon>
        <taxon>Stagnimonas</taxon>
    </lineage>
</organism>
<evidence type="ECO:0000313" key="5">
    <source>
        <dbReference type="EMBL" id="ROH93545.1"/>
    </source>
</evidence>
<dbReference type="InterPro" id="IPR032875">
    <property type="entry name" value="Succ_CoA_lig_flav_dom"/>
</dbReference>
<dbReference type="PROSITE" id="PS51186">
    <property type="entry name" value="GNAT"/>
    <property type="match status" value="1"/>
</dbReference>
<accession>A0A3N0VLC7</accession>
<keyword evidence="1" id="KW-0436">Ligase</keyword>
<dbReference type="PANTHER" id="PTHR43334">
    <property type="entry name" value="ACETATE--COA LIGASE [ADP-FORMING]"/>
    <property type="match status" value="1"/>
</dbReference>
<dbReference type="Gene3D" id="3.40.50.261">
    <property type="entry name" value="Succinyl-CoA synthetase domains"/>
    <property type="match status" value="2"/>
</dbReference>
<dbReference type="InterPro" id="IPR051538">
    <property type="entry name" value="Acyl-CoA_Synth/Transferase"/>
</dbReference>
<dbReference type="Gene3D" id="3.40.630.30">
    <property type="match status" value="1"/>
</dbReference>